<accession>A0A370G2T4</accession>
<keyword evidence="1" id="KW-0812">Transmembrane</keyword>
<proteinExistence type="predicted"/>
<dbReference type="Pfam" id="PF11755">
    <property type="entry name" value="DUF3311"/>
    <property type="match status" value="1"/>
</dbReference>
<gene>
    <name evidence="2" type="ORF">C7453_11030</name>
</gene>
<comment type="caution">
    <text evidence="2">The sequence shown here is derived from an EMBL/GenBank/DDBJ whole genome shotgun (WGS) entry which is preliminary data.</text>
</comment>
<keyword evidence="1" id="KW-0472">Membrane</keyword>
<feature type="transmembrane region" description="Helical" evidence="1">
    <location>
        <begin position="20"/>
        <end position="39"/>
    </location>
</feature>
<dbReference type="InterPro" id="IPR021741">
    <property type="entry name" value="DUF3311"/>
</dbReference>
<dbReference type="EMBL" id="QQAW01000010">
    <property type="protein sequence ID" value="RDI36363.1"/>
    <property type="molecule type" value="Genomic_DNA"/>
</dbReference>
<dbReference type="Proteomes" id="UP000254958">
    <property type="component" value="Unassembled WGS sequence"/>
</dbReference>
<evidence type="ECO:0000313" key="2">
    <source>
        <dbReference type="EMBL" id="RDI36363.1"/>
    </source>
</evidence>
<keyword evidence="3" id="KW-1185">Reference proteome</keyword>
<organism evidence="2 3">
    <name type="scientific">Gluconacetobacter liquefaciens</name>
    <name type="common">Acetobacter liquefaciens</name>
    <dbReference type="NCBI Taxonomy" id="89584"/>
    <lineage>
        <taxon>Bacteria</taxon>
        <taxon>Pseudomonadati</taxon>
        <taxon>Pseudomonadota</taxon>
        <taxon>Alphaproteobacteria</taxon>
        <taxon>Acetobacterales</taxon>
        <taxon>Acetobacteraceae</taxon>
        <taxon>Gluconacetobacter</taxon>
    </lineage>
</organism>
<dbReference type="AlphaFoldDB" id="A0A370G2T4"/>
<evidence type="ECO:0000313" key="3">
    <source>
        <dbReference type="Proteomes" id="UP000254958"/>
    </source>
</evidence>
<protein>
    <submittedName>
        <fullName evidence="2">Uncharacterized protein DUF3311</fullName>
    </submittedName>
</protein>
<evidence type="ECO:0000256" key="1">
    <source>
        <dbReference type="SAM" id="Phobius"/>
    </source>
</evidence>
<keyword evidence="1" id="KW-1133">Transmembrane helix</keyword>
<name>A0A370G2T4_GLULI</name>
<dbReference type="RefSeq" id="WP_211311082.1">
    <property type="nucleotide sequence ID" value="NZ_BJMI01000012.1"/>
</dbReference>
<sequence>MDEQRSPSAEGGGARGRQVVRLAVGLGIPFCVIDLAIPFTTRVDRTVLGAAFPVFWMFLSFVITSACMLATWLLFDRADEAGEEHDAGMAASETRE</sequence>
<reference evidence="2 3" key="1">
    <citation type="submission" date="2018-07" db="EMBL/GenBank/DDBJ databases">
        <title>Genomic Encyclopedia of Type Strains, Phase IV (KMG-IV): sequencing the most valuable type-strain genomes for metagenomic binning, comparative biology and taxonomic classification.</title>
        <authorList>
            <person name="Goeker M."/>
        </authorList>
    </citation>
    <scope>NUCLEOTIDE SEQUENCE [LARGE SCALE GENOMIC DNA]</scope>
    <source>
        <strain evidence="2 3">DSM 5603</strain>
    </source>
</reference>
<feature type="transmembrane region" description="Helical" evidence="1">
    <location>
        <begin position="51"/>
        <end position="75"/>
    </location>
</feature>